<reference evidence="1" key="1">
    <citation type="submission" date="2020-05" db="UniProtKB">
        <authorList>
            <consortium name="EnsemblMetazoa"/>
        </authorList>
    </citation>
    <scope>IDENTIFICATION</scope>
    <source>
        <strain evidence="1">TTRI</strain>
    </source>
</reference>
<dbReference type="AlphaFoldDB" id="A0A1A9UGT5"/>
<dbReference type="VEuPathDB" id="VectorBase:GAUT004395"/>
<proteinExistence type="predicted"/>
<name>A0A1A9UGT5_GLOAU</name>
<organism evidence="1 2">
    <name type="scientific">Glossina austeni</name>
    <name type="common">Savannah tsetse fly</name>
    <dbReference type="NCBI Taxonomy" id="7395"/>
    <lineage>
        <taxon>Eukaryota</taxon>
        <taxon>Metazoa</taxon>
        <taxon>Ecdysozoa</taxon>
        <taxon>Arthropoda</taxon>
        <taxon>Hexapoda</taxon>
        <taxon>Insecta</taxon>
        <taxon>Pterygota</taxon>
        <taxon>Neoptera</taxon>
        <taxon>Endopterygota</taxon>
        <taxon>Diptera</taxon>
        <taxon>Brachycera</taxon>
        <taxon>Muscomorpha</taxon>
        <taxon>Hippoboscoidea</taxon>
        <taxon>Glossinidae</taxon>
        <taxon>Glossina</taxon>
    </lineage>
</organism>
<accession>A0A1A9UGT5</accession>
<sequence length="127" mass="13453">MLSSTEVTSICMLSIHGLYQIEWQHGTTLNNKDYGGGLHGLHASKWNMVAGKSFIVASEPDACMAIVSTTSHAAIDDSRFTNDSTIAISDRQVAATLIPTTCELGSYVTCNGGGILLTLVVAITSFE</sequence>
<evidence type="ECO:0000313" key="1">
    <source>
        <dbReference type="EnsemblMetazoa" id="GAUT004395-PA"/>
    </source>
</evidence>
<evidence type="ECO:0000313" key="2">
    <source>
        <dbReference type="Proteomes" id="UP000078200"/>
    </source>
</evidence>
<dbReference type="EnsemblMetazoa" id="GAUT004395-RA">
    <property type="protein sequence ID" value="GAUT004395-PA"/>
    <property type="gene ID" value="GAUT004395"/>
</dbReference>
<keyword evidence="2" id="KW-1185">Reference proteome</keyword>
<dbReference type="Proteomes" id="UP000078200">
    <property type="component" value="Unassembled WGS sequence"/>
</dbReference>
<protein>
    <submittedName>
        <fullName evidence="1">Uncharacterized protein</fullName>
    </submittedName>
</protein>